<dbReference type="Proteomes" id="UP000038010">
    <property type="component" value="Unassembled WGS sequence"/>
</dbReference>
<organism evidence="5 6">
    <name type="scientific">Cyphellophora attinorum</name>
    <dbReference type="NCBI Taxonomy" id="1664694"/>
    <lineage>
        <taxon>Eukaryota</taxon>
        <taxon>Fungi</taxon>
        <taxon>Dikarya</taxon>
        <taxon>Ascomycota</taxon>
        <taxon>Pezizomycotina</taxon>
        <taxon>Eurotiomycetes</taxon>
        <taxon>Chaetothyriomycetidae</taxon>
        <taxon>Chaetothyriales</taxon>
        <taxon>Cyphellophoraceae</taxon>
        <taxon>Cyphellophora</taxon>
    </lineage>
</organism>
<keyword evidence="2" id="KW-0472">Membrane</keyword>
<dbReference type="SUPFAM" id="SSF57850">
    <property type="entry name" value="RING/U-box"/>
    <property type="match status" value="1"/>
</dbReference>
<reference evidence="5 6" key="1">
    <citation type="submission" date="2015-06" db="EMBL/GenBank/DDBJ databases">
        <title>Draft genome of the ant-associated black yeast Phialophora attae CBS 131958.</title>
        <authorList>
            <person name="Moreno L.F."/>
            <person name="Stielow B.J."/>
            <person name="de Hoog S."/>
            <person name="Vicente V.A."/>
            <person name="Weiss V.A."/>
            <person name="de Vries M."/>
            <person name="Cruz L.M."/>
            <person name="Souza E.M."/>
        </authorList>
    </citation>
    <scope>NUCLEOTIDE SEQUENCE [LARGE SCALE GENOMIC DNA]</scope>
    <source>
        <strain evidence="5 6">CBS 131958</strain>
    </source>
</reference>
<gene>
    <name evidence="5" type="ORF">AB675_1683</name>
</gene>
<proteinExistence type="predicted"/>
<dbReference type="STRING" id="1664694.A0A0N0NJ21"/>
<dbReference type="EMBL" id="LFJN01000034">
    <property type="protein sequence ID" value="KPI36099.1"/>
    <property type="molecule type" value="Genomic_DNA"/>
</dbReference>
<keyword evidence="1" id="KW-0479">Metal-binding</keyword>
<keyword evidence="3" id="KW-0732">Signal</keyword>
<keyword evidence="6" id="KW-1185">Reference proteome</keyword>
<dbReference type="InterPro" id="IPR013083">
    <property type="entry name" value="Znf_RING/FYVE/PHD"/>
</dbReference>
<evidence type="ECO:0000313" key="5">
    <source>
        <dbReference type="EMBL" id="KPI36099.1"/>
    </source>
</evidence>
<evidence type="ECO:0000259" key="4">
    <source>
        <dbReference type="PROSITE" id="PS50089"/>
    </source>
</evidence>
<evidence type="ECO:0000256" key="2">
    <source>
        <dbReference type="SAM" id="Phobius"/>
    </source>
</evidence>
<dbReference type="RefSeq" id="XP_017996062.1">
    <property type="nucleotide sequence ID" value="XM_018141590.1"/>
</dbReference>
<dbReference type="GeneID" id="28733470"/>
<comment type="caution">
    <text evidence="5">The sequence shown here is derived from an EMBL/GenBank/DDBJ whole genome shotgun (WGS) entry which is preliminary data.</text>
</comment>
<sequence>MPTNFAKMALGTLLTGACVFAGKQLVNRAEADFVMRMGVLAAWPTLAVHPMEMALEEIGNHVEDLTGRTMTPLERDNFYFCCASAYLVVLYIAYFLLEGSGIITIVLGLILCVCGYQYAHTHGLARIRPVAQALKVDNTPARASVPGNDDNPAAKPPKLAVGRVAALGSVLLSDVKVFNRGIYNAGTAIRNDVPDAEWPSARALPKIRDEGDRVCGCCKQGFKKEQLLDILPCGHRFHALCTNRHFEEDMSCPQCEQDLHWGLIVA</sequence>
<dbReference type="VEuPathDB" id="FungiDB:AB675_1683"/>
<keyword evidence="2" id="KW-0812">Transmembrane</keyword>
<dbReference type="PROSITE" id="PS51257">
    <property type="entry name" value="PROKAR_LIPOPROTEIN"/>
    <property type="match status" value="1"/>
</dbReference>
<feature type="transmembrane region" description="Helical" evidence="2">
    <location>
        <begin position="77"/>
        <end position="97"/>
    </location>
</feature>
<dbReference type="SMART" id="SM00184">
    <property type="entry name" value="RING"/>
    <property type="match status" value="1"/>
</dbReference>
<keyword evidence="1" id="KW-0863">Zinc-finger</keyword>
<dbReference type="PROSITE" id="PS50089">
    <property type="entry name" value="ZF_RING_2"/>
    <property type="match status" value="1"/>
</dbReference>
<name>A0A0N0NJ21_9EURO</name>
<dbReference type="Pfam" id="PF13639">
    <property type="entry name" value="zf-RING_2"/>
    <property type="match status" value="1"/>
</dbReference>
<evidence type="ECO:0000256" key="3">
    <source>
        <dbReference type="SAM" id="SignalP"/>
    </source>
</evidence>
<protein>
    <recommendedName>
        <fullName evidence="4">RING-type domain-containing protein</fullName>
    </recommendedName>
</protein>
<feature type="signal peptide" evidence="3">
    <location>
        <begin position="1"/>
        <end position="31"/>
    </location>
</feature>
<evidence type="ECO:0000313" key="6">
    <source>
        <dbReference type="Proteomes" id="UP000038010"/>
    </source>
</evidence>
<feature type="transmembrane region" description="Helical" evidence="2">
    <location>
        <begin position="102"/>
        <end position="119"/>
    </location>
</feature>
<keyword evidence="1" id="KW-0862">Zinc</keyword>
<feature type="chain" id="PRO_5005856687" description="RING-type domain-containing protein" evidence="3">
    <location>
        <begin position="32"/>
        <end position="266"/>
    </location>
</feature>
<accession>A0A0N0NJ21</accession>
<keyword evidence="2" id="KW-1133">Transmembrane helix</keyword>
<dbReference type="AlphaFoldDB" id="A0A0N0NJ21"/>
<dbReference type="GO" id="GO:0008270">
    <property type="term" value="F:zinc ion binding"/>
    <property type="evidence" value="ECO:0007669"/>
    <property type="project" value="UniProtKB-KW"/>
</dbReference>
<dbReference type="Gene3D" id="3.30.40.10">
    <property type="entry name" value="Zinc/RING finger domain, C3HC4 (zinc finger)"/>
    <property type="match status" value="1"/>
</dbReference>
<evidence type="ECO:0000256" key="1">
    <source>
        <dbReference type="PROSITE-ProRule" id="PRU00175"/>
    </source>
</evidence>
<dbReference type="InterPro" id="IPR001841">
    <property type="entry name" value="Znf_RING"/>
</dbReference>
<dbReference type="OrthoDB" id="8062037at2759"/>
<feature type="domain" description="RING-type" evidence="4">
    <location>
        <begin position="215"/>
        <end position="256"/>
    </location>
</feature>